<sequence length="302" mass="34362">MQSVHGRNDRKLVLLNNNNQPVGPTKDVVEKYAITDDAKEWALEVIGSSWRRHKFDLKKLRYKPCTSHEVLMEKRPPYVPECQLKELLKYWDSDKHKKMSETNTKNRKKLKNPHTAGKISFALVRNNLEKKKETSVSLKELFVVTRTRHPERLYKDTNEDTISKIAEMEEIEKQQSVDGSESVDAFSSVMGPEHPGRLRLYGRGVTKSSLKRKAGNSKPVSTATNDAVQQMEERIQKMEEQMEEQKRTIQQDVTANIIAQLQRAGLINADVLAALCVHSPGEANFGPRANQLVSRPSTSSNN</sequence>
<dbReference type="Proteomes" id="UP000826656">
    <property type="component" value="Unassembled WGS sequence"/>
</dbReference>
<gene>
    <name evidence="2" type="ORF">KY290_033540</name>
</gene>
<keyword evidence="1" id="KW-0175">Coiled coil</keyword>
<dbReference type="InterPro" id="IPR004252">
    <property type="entry name" value="Probable_transposase_24"/>
</dbReference>
<proteinExistence type="predicted"/>
<keyword evidence="3" id="KW-1185">Reference proteome</keyword>
<accession>A0ABQ7U0L3</accession>
<comment type="caution">
    <text evidence="2">The sequence shown here is derived from an EMBL/GenBank/DDBJ whole genome shotgun (WGS) entry which is preliminary data.</text>
</comment>
<evidence type="ECO:0000313" key="2">
    <source>
        <dbReference type="EMBL" id="KAH0740497.1"/>
    </source>
</evidence>
<dbReference type="Pfam" id="PF03004">
    <property type="entry name" value="Transposase_24"/>
    <property type="match status" value="1"/>
</dbReference>
<organism evidence="2 3">
    <name type="scientific">Solanum tuberosum</name>
    <name type="common">Potato</name>
    <dbReference type="NCBI Taxonomy" id="4113"/>
    <lineage>
        <taxon>Eukaryota</taxon>
        <taxon>Viridiplantae</taxon>
        <taxon>Streptophyta</taxon>
        <taxon>Embryophyta</taxon>
        <taxon>Tracheophyta</taxon>
        <taxon>Spermatophyta</taxon>
        <taxon>Magnoliopsida</taxon>
        <taxon>eudicotyledons</taxon>
        <taxon>Gunneridae</taxon>
        <taxon>Pentapetalae</taxon>
        <taxon>asterids</taxon>
        <taxon>lamiids</taxon>
        <taxon>Solanales</taxon>
        <taxon>Solanaceae</taxon>
        <taxon>Solanoideae</taxon>
        <taxon>Solaneae</taxon>
        <taxon>Solanum</taxon>
    </lineage>
</organism>
<name>A0ABQ7U0L3_SOLTU</name>
<feature type="coiled-coil region" evidence="1">
    <location>
        <begin position="221"/>
        <end position="255"/>
    </location>
</feature>
<dbReference type="PANTHER" id="PTHR33144:SF35">
    <property type="entry name" value="TRANSPOSASE, PTTA_EN_SPM, PLANT-RELATED"/>
    <property type="match status" value="1"/>
</dbReference>
<dbReference type="PANTHER" id="PTHR33144">
    <property type="entry name" value="OS10G0409366 PROTEIN-RELATED"/>
    <property type="match status" value="1"/>
</dbReference>
<evidence type="ECO:0000313" key="3">
    <source>
        <dbReference type="Proteomes" id="UP000826656"/>
    </source>
</evidence>
<dbReference type="EMBL" id="JAIVGD010000026">
    <property type="protein sequence ID" value="KAH0740497.1"/>
    <property type="molecule type" value="Genomic_DNA"/>
</dbReference>
<evidence type="ECO:0000256" key="1">
    <source>
        <dbReference type="SAM" id="Coils"/>
    </source>
</evidence>
<reference evidence="2 3" key="1">
    <citation type="journal article" date="2021" name="bioRxiv">
        <title>Chromosome-scale and haplotype-resolved genome assembly of a tetraploid potato cultivar.</title>
        <authorList>
            <person name="Sun H."/>
            <person name="Jiao W.-B."/>
            <person name="Krause K."/>
            <person name="Campoy J.A."/>
            <person name="Goel M."/>
            <person name="Folz-Donahue K."/>
            <person name="Kukat C."/>
            <person name="Huettel B."/>
            <person name="Schneeberger K."/>
        </authorList>
    </citation>
    <scope>NUCLEOTIDE SEQUENCE [LARGE SCALE GENOMIC DNA]</scope>
    <source>
        <strain evidence="2">SolTubOtavaFocal</strain>
        <tissue evidence="2">Leaves</tissue>
    </source>
</reference>
<protein>
    <submittedName>
        <fullName evidence="2">Uncharacterized protein</fullName>
    </submittedName>
</protein>